<dbReference type="eggNOG" id="KOG1787">
    <property type="taxonomic scope" value="Eukaryota"/>
</dbReference>
<accession>F6HHR6</accession>
<evidence type="ECO:0000313" key="2">
    <source>
        <dbReference type="EMBL" id="CCB51762.1"/>
    </source>
</evidence>
<reference evidence="3" key="1">
    <citation type="journal article" date="2007" name="Nature">
        <title>The grapevine genome sequence suggests ancestral hexaploidization in major angiosperm phyla.</title>
        <authorList>
            <consortium name="The French-Italian Public Consortium for Grapevine Genome Characterization."/>
            <person name="Jaillon O."/>
            <person name="Aury J.-M."/>
            <person name="Noel B."/>
            <person name="Policriti A."/>
            <person name="Clepet C."/>
            <person name="Casagrande A."/>
            <person name="Choisne N."/>
            <person name="Aubourg S."/>
            <person name="Vitulo N."/>
            <person name="Jubin C."/>
            <person name="Vezzi A."/>
            <person name="Legeai F."/>
            <person name="Hugueney P."/>
            <person name="Dasilva C."/>
            <person name="Horner D."/>
            <person name="Mica E."/>
            <person name="Jublot D."/>
            <person name="Poulain J."/>
            <person name="Bruyere C."/>
            <person name="Billault A."/>
            <person name="Segurens B."/>
            <person name="Gouyvenoux M."/>
            <person name="Ugarte E."/>
            <person name="Cattonaro F."/>
            <person name="Anthouard V."/>
            <person name="Vico V."/>
            <person name="Del Fabbro C."/>
            <person name="Alaux M."/>
            <person name="Di Gaspero G."/>
            <person name="Dumas V."/>
            <person name="Felice N."/>
            <person name="Paillard S."/>
            <person name="Juman I."/>
            <person name="Moroldo M."/>
            <person name="Scalabrin S."/>
            <person name="Canaguier A."/>
            <person name="Le Clainche I."/>
            <person name="Malacrida G."/>
            <person name="Durand E."/>
            <person name="Pesole G."/>
            <person name="Laucou V."/>
            <person name="Chatelet P."/>
            <person name="Merdinoglu D."/>
            <person name="Delledonne M."/>
            <person name="Pezzotti M."/>
            <person name="Lecharny A."/>
            <person name="Scarpelli C."/>
            <person name="Artiguenave F."/>
            <person name="Pe M.E."/>
            <person name="Valle G."/>
            <person name="Morgante M."/>
            <person name="Caboche M."/>
            <person name="Adam-Blondon A.-F."/>
            <person name="Weissenbach J."/>
            <person name="Quetier F."/>
            <person name="Wincker P."/>
        </authorList>
    </citation>
    <scope>NUCLEOTIDE SEQUENCE [LARGE SCALE GENOMIC DNA]</scope>
    <source>
        <strain evidence="3">cv. Pinot noir / PN40024</strain>
    </source>
</reference>
<dbReference type="PaxDb" id="29760-VIT_12s0057g01610.t01"/>
<organism evidence="2 3">
    <name type="scientific">Vitis vinifera</name>
    <name type="common">Grape</name>
    <dbReference type="NCBI Taxonomy" id="29760"/>
    <lineage>
        <taxon>Eukaryota</taxon>
        <taxon>Viridiplantae</taxon>
        <taxon>Streptophyta</taxon>
        <taxon>Embryophyta</taxon>
        <taxon>Tracheophyta</taxon>
        <taxon>Spermatophyta</taxon>
        <taxon>Magnoliopsida</taxon>
        <taxon>eudicotyledons</taxon>
        <taxon>Gunneridae</taxon>
        <taxon>Pentapetalae</taxon>
        <taxon>rosids</taxon>
        <taxon>Vitales</taxon>
        <taxon>Vitaceae</taxon>
        <taxon>Viteae</taxon>
        <taxon>Vitis</taxon>
    </lineage>
</organism>
<dbReference type="AlphaFoldDB" id="F6HHR6"/>
<dbReference type="HOGENOM" id="CLU_2676121_0_0_1"/>
<dbReference type="Gene3D" id="1.10.1540.10">
    <property type="entry name" value="BEACH domain"/>
    <property type="match status" value="1"/>
</dbReference>
<dbReference type="InterPro" id="IPR000409">
    <property type="entry name" value="BEACH_dom"/>
</dbReference>
<evidence type="ECO:0000313" key="3">
    <source>
        <dbReference type="Proteomes" id="UP000009183"/>
    </source>
</evidence>
<dbReference type="PROSITE" id="PS50197">
    <property type="entry name" value="BEACH"/>
    <property type="match status" value="1"/>
</dbReference>
<gene>
    <name evidence="2" type="ordered locus">VIT_12s0057g01610</name>
</gene>
<dbReference type="Pfam" id="PF02138">
    <property type="entry name" value="Beach"/>
    <property type="match status" value="1"/>
</dbReference>
<evidence type="ECO:0000259" key="1">
    <source>
        <dbReference type="PROSITE" id="PS50197"/>
    </source>
</evidence>
<proteinExistence type="predicted"/>
<keyword evidence="3" id="KW-1185">Reference proteome</keyword>
<dbReference type="Proteomes" id="UP000009183">
    <property type="component" value="Chromosome 12"/>
</dbReference>
<dbReference type="PANTHER" id="PTHR13743:SF157">
    <property type="entry name" value="BEACH DOMAIN-CONTAINING PROTEIN C2"/>
    <property type="match status" value="1"/>
</dbReference>
<dbReference type="PANTHER" id="PTHR13743">
    <property type="entry name" value="BEIGE/BEACH-RELATED"/>
    <property type="match status" value="1"/>
</dbReference>
<feature type="domain" description="BEACH" evidence="1">
    <location>
        <begin position="1"/>
        <end position="75"/>
    </location>
</feature>
<dbReference type="InterPro" id="IPR050865">
    <property type="entry name" value="BEACH_Domain"/>
</dbReference>
<dbReference type="InterPro" id="IPR036372">
    <property type="entry name" value="BEACH_dom_sf"/>
</dbReference>
<sequence length="75" mass="8854">MSSLHQIFSRRYFLRRNLSKLAGALNPDRLIKFQKRYSSFDDPVIPKFHYGSHYSSTGTVMYYLIRVESFTTLSI</sequence>
<dbReference type="InParanoid" id="F6HHR6"/>
<protein>
    <recommendedName>
        <fullName evidence="1">BEACH domain-containing protein</fullName>
    </recommendedName>
</protein>
<dbReference type="SUPFAM" id="SSF81837">
    <property type="entry name" value="BEACH domain"/>
    <property type="match status" value="1"/>
</dbReference>
<dbReference type="EMBL" id="FN595759">
    <property type="protein sequence ID" value="CCB51762.1"/>
    <property type="molecule type" value="Genomic_DNA"/>
</dbReference>
<name>F6HHR6_VITVI</name>